<dbReference type="AlphaFoldDB" id="A0AAF0U7H0"/>
<dbReference type="EMBL" id="CP133619">
    <property type="protein sequence ID" value="WMV40556.1"/>
    <property type="molecule type" value="Genomic_DNA"/>
</dbReference>
<feature type="non-terminal residue" evidence="1">
    <location>
        <position position="1"/>
    </location>
</feature>
<accession>A0AAF0U7H0</accession>
<sequence>WRGARQQQRTNHQQLRREQHQAVLAAPDNNTIDQQLREQHLHLPLSFSAKNQSKY</sequence>
<name>A0AAF0U7H0_SOLVR</name>
<protein>
    <submittedName>
        <fullName evidence="1">Uncharacterized protein</fullName>
    </submittedName>
</protein>
<evidence type="ECO:0000313" key="2">
    <source>
        <dbReference type="Proteomes" id="UP001234989"/>
    </source>
</evidence>
<gene>
    <name evidence="1" type="ORF">MTR67_033941</name>
</gene>
<reference evidence="1" key="1">
    <citation type="submission" date="2023-08" db="EMBL/GenBank/DDBJ databases">
        <title>A de novo genome assembly of Solanum verrucosum Schlechtendal, a Mexican diploid species geographically isolated from the other diploid A-genome species in potato relatives.</title>
        <authorList>
            <person name="Hosaka K."/>
        </authorList>
    </citation>
    <scope>NUCLEOTIDE SEQUENCE</scope>
    <source>
        <tissue evidence="1">Young leaves</tissue>
    </source>
</reference>
<dbReference type="Proteomes" id="UP001234989">
    <property type="component" value="Chromosome 8"/>
</dbReference>
<organism evidence="1 2">
    <name type="scientific">Solanum verrucosum</name>
    <dbReference type="NCBI Taxonomy" id="315347"/>
    <lineage>
        <taxon>Eukaryota</taxon>
        <taxon>Viridiplantae</taxon>
        <taxon>Streptophyta</taxon>
        <taxon>Embryophyta</taxon>
        <taxon>Tracheophyta</taxon>
        <taxon>Spermatophyta</taxon>
        <taxon>Magnoliopsida</taxon>
        <taxon>eudicotyledons</taxon>
        <taxon>Gunneridae</taxon>
        <taxon>Pentapetalae</taxon>
        <taxon>asterids</taxon>
        <taxon>lamiids</taxon>
        <taxon>Solanales</taxon>
        <taxon>Solanaceae</taxon>
        <taxon>Solanoideae</taxon>
        <taxon>Solaneae</taxon>
        <taxon>Solanum</taxon>
    </lineage>
</organism>
<proteinExistence type="predicted"/>
<keyword evidence="2" id="KW-1185">Reference proteome</keyword>
<evidence type="ECO:0000313" key="1">
    <source>
        <dbReference type="EMBL" id="WMV40556.1"/>
    </source>
</evidence>